<keyword evidence="1" id="KW-0472">Membrane</keyword>
<reference evidence="3 4" key="1">
    <citation type="submission" date="2019-01" db="EMBL/GenBank/DDBJ databases">
        <title>Ktedonosporobacter rubrisoli SCAWS-G2.</title>
        <authorList>
            <person name="Huang Y."/>
            <person name="Yan B."/>
        </authorList>
    </citation>
    <scope>NUCLEOTIDE SEQUENCE [LARGE SCALE GENOMIC DNA]</scope>
    <source>
        <strain evidence="3 4">SCAWS-G2</strain>
    </source>
</reference>
<accession>A0A4P6K1I7</accession>
<dbReference type="KEGG" id="kbs:EPA93_38460"/>
<dbReference type="Gene3D" id="2.130.10.10">
    <property type="entry name" value="YVTN repeat-like/Quinoprotein amine dehydrogenase"/>
    <property type="match status" value="2"/>
</dbReference>
<feature type="transmembrane region" description="Helical" evidence="1">
    <location>
        <begin position="106"/>
        <end position="125"/>
    </location>
</feature>
<dbReference type="EMBL" id="CP035758">
    <property type="protein sequence ID" value="QBD81540.1"/>
    <property type="molecule type" value="Genomic_DNA"/>
</dbReference>
<dbReference type="AlphaFoldDB" id="A0A4P6K1I7"/>
<dbReference type="SUPFAM" id="SSF50998">
    <property type="entry name" value="Quinoprotein alcohol dehydrogenase-like"/>
    <property type="match status" value="1"/>
</dbReference>
<dbReference type="InterPro" id="IPR002372">
    <property type="entry name" value="PQQ_rpt_dom"/>
</dbReference>
<dbReference type="PANTHER" id="PTHR34512:SF30">
    <property type="entry name" value="OUTER MEMBRANE PROTEIN ASSEMBLY FACTOR BAMB"/>
    <property type="match status" value="1"/>
</dbReference>
<keyword evidence="1" id="KW-1133">Transmembrane helix</keyword>
<evidence type="ECO:0000259" key="2">
    <source>
        <dbReference type="Pfam" id="PF13360"/>
    </source>
</evidence>
<evidence type="ECO:0000313" key="3">
    <source>
        <dbReference type="EMBL" id="QBD81540.1"/>
    </source>
</evidence>
<dbReference type="RefSeq" id="WP_129892601.1">
    <property type="nucleotide sequence ID" value="NZ_CP035758.1"/>
</dbReference>
<feature type="domain" description="Pyrrolo-quinoline quinone repeat" evidence="2">
    <location>
        <begin position="158"/>
        <end position="260"/>
    </location>
</feature>
<dbReference type="SMART" id="SM00564">
    <property type="entry name" value="PQQ"/>
    <property type="match status" value="7"/>
</dbReference>
<evidence type="ECO:0000256" key="1">
    <source>
        <dbReference type="SAM" id="Phobius"/>
    </source>
</evidence>
<evidence type="ECO:0000313" key="4">
    <source>
        <dbReference type="Proteomes" id="UP000290365"/>
    </source>
</evidence>
<protein>
    <recommendedName>
        <fullName evidence="2">Pyrrolo-quinoline quinone repeat domain-containing protein</fullName>
    </recommendedName>
</protein>
<dbReference type="InterPro" id="IPR015943">
    <property type="entry name" value="WD40/YVTN_repeat-like_dom_sf"/>
</dbReference>
<keyword evidence="4" id="KW-1185">Reference proteome</keyword>
<name>A0A4P6K1I7_KTERU</name>
<organism evidence="3 4">
    <name type="scientific">Ktedonosporobacter rubrisoli</name>
    <dbReference type="NCBI Taxonomy" id="2509675"/>
    <lineage>
        <taxon>Bacteria</taxon>
        <taxon>Bacillati</taxon>
        <taxon>Chloroflexota</taxon>
        <taxon>Ktedonobacteria</taxon>
        <taxon>Ktedonobacterales</taxon>
        <taxon>Ktedonosporobacteraceae</taxon>
        <taxon>Ktedonosporobacter</taxon>
    </lineage>
</organism>
<sequence length="502" mass="54398">MTLQDDRFTPEGVDEQVDLLAQQNAQVYESLTPATRLVRDLQTIYAEDERLLERVGERLAAHLTSASVTGAEKSPLDFQSLRQDKGRRWHFQSTPLANKQGVRLPGLLAAVLVAALVVGSVLWMFSSVHRQSAGMPATDAGHPAITKGPAKGPSSLDLYAAGGDGVYRLDAKTGKVIWHYVIKDDSNANSAVRLANIVESSVVSGKFVYAVSSKGKLYALNAANGSFLWAHAFDVTIESISLLDGRLYVPVMASNSKLFATYVLNAADGSVLHKYQGVRGRIFAGMIYDAEQGYISAFNPLDGRKVWLAQLDQQKTYHISGVVDGVLYATSNSIQQGDSGPANEVYALDTRTGKQLWQSHQINVIPLSVKVMKGVVYVGTDDSRFCAFDARTGKQLWEAKTSGIVNVPPEIVGDTIYVAHTIIQIGRPVAGGITALNAADRSVRWERKVFDTRYNVVSLNVQDGVIYAGGAGIYALRASDGTVLWKQDAGNLRFDALMVQGS</sequence>
<keyword evidence="1" id="KW-0812">Transmembrane</keyword>
<dbReference type="OrthoDB" id="164999at2"/>
<dbReference type="InterPro" id="IPR011047">
    <property type="entry name" value="Quinoprotein_ADH-like_sf"/>
</dbReference>
<feature type="domain" description="Pyrrolo-quinoline quinone repeat" evidence="2">
    <location>
        <begin position="292"/>
        <end position="456"/>
    </location>
</feature>
<dbReference type="PANTHER" id="PTHR34512">
    <property type="entry name" value="CELL SURFACE PROTEIN"/>
    <property type="match status" value="1"/>
</dbReference>
<gene>
    <name evidence="3" type="ORF">EPA93_38460</name>
</gene>
<dbReference type="InterPro" id="IPR018391">
    <property type="entry name" value="PQQ_b-propeller_rpt"/>
</dbReference>
<proteinExistence type="predicted"/>
<dbReference type="Proteomes" id="UP000290365">
    <property type="component" value="Chromosome"/>
</dbReference>
<dbReference type="Pfam" id="PF13360">
    <property type="entry name" value="PQQ_2"/>
    <property type="match status" value="2"/>
</dbReference>